<organism evidence="2 3">
    <name type="scientific">Metschnikowia bicuspidata var. bicuspidata NRRL YB-4993</name>
    <dbReference type="NCBI Taxonomy" id="869754"/>
    <lineage>
        <taxon>Eukaryota</taxon>
        <taxon>Fungi</taxon>
        <taxon>Dikarya</taxon>
        <taxon>Ascomycota</taxon>
        <taxon>Saccharomycotina</taxon>
        <taxon>Pichiomycetes</taxon>
        <taxon>Metschnikowiaceae</taxon>
        <taxon>Metschnikowia</taxon>
    </lineage>
</organism>
<keyword evidence="3" id="KW-1185">Reference proteome</keyword>
<accession>A0A1A0HB62</accession>
<reference evidence="2 3" key="1">
    <citation type="submission" date="2016-05" db="EMBL/GenBank/DDBJ databases">
        <title>Comparative genomics of biotechnologically important yeasts.</title>
        <authorList>
            <consortium name="DOE Joint Genome Institute"/>
            <person name="Riley R."/>
            <person name="Haridas S."/>
            <person name="Wolfe K.H."/>
            <person name="Lopes M.R."/>
            <person name="Hittinger C.T."/>
            <person name="Goker M."/>
            <person name="Salamov A."/>
            <person name="Wisecaver J."/>
            <person name="Long T.M."/>
            <person name="Aerts A.L."/>
            <person name="Barry K."/>
            <person name="Choi C."/>
            <person name="Clum A."/>
            <person name="Coughlan A.Y."/>
            <person name="Deshpande S."/>
            <person name="Douglass A.P."/>
            <person name="Hanson S.J."/>
            <person name="Klenk H.-P."/>
            <person name="LaButti K."/>
            <person name="Lapidus A."/>
            <person name="Lindquist E."/>
            <person name="Lipzen A."/>
            <person name="Meier-kolthoff J.P."/>
            <person name="Ohm R.A."/>
            <person name="Otillar R.P."/>
            <person name="Pangilinan J."/>
            <person name="Peng Y."/>
            <person name="Rokas A."/>
            <person name="Rosa C.A."/>
            <person name="Scheuner C."/>
            <person name="Sibirny A.A."/>
            <person name="Slot J.C."/>
            <person name="Stielow J.B."/>
            <person name="Sun H."/>
            <person name="Kurtzman C.P."/>
            <person name="Blackwell M."/>
            <person name="Grigoriev I.V."/>
            <person name="Jeffries T.W."/>
        </authorList>
    </citation>
    <scope>NUCLEOTIDE SEQUENCE [LARGE SCALE GENOMIC DNA]</scope>
    <source>
        <strain evidence="2 3">NRRL YB-4993</strain>
    </source>
</reference>
<sequence>MGPEVAAAAPEMAAKSGPNDANLAPGRRAAPKKHGPKLKKRARAMRKARRVAKKLKKLVGVKEPQGINFGKDKRTLSKKDLGKRVFVPSDPNLPLFDQWLDNTVAPLIDVVSMLPEELAAGQVEFYDGQYEFFDEQCEDYEYHNGLAPTSIQSEANFGIREKLSRSRFKMTIGIKTVLRKTPKWPQKFRAAIKDGNGWRSFFPDRYLPKPRDWSEFFSDDGRSNYDLEWPYDFNPVIYYHVENFLKASKNRATESGSIDLVESKVEGLEKAEGTQPQTGIQGKHEVTQGSPCNSEQTAIPIIQGANLGIDEGASTKTFADVESNEDPGCCASGIIFSNEWASSDGAVSLKSGKLSAHEFLPKEFRLRSRGSLLEGNDSSVILSPLNSGMSLISPFLDENLDSKSLGTERSFSPMKTLDGKTPEEPLIPKAADSLPKSKGYEEPGAIKGPSKTLTLFSKIFFPNAANVCDEARENDGQVASSWVKSQTSNTDIKFTAEGHLNSEKYEFVAKENRKADNCCSNVIAGVLSSRNPVIGSLFFENVDKSEVIEEIYTKPIHVVRNSGTPIANGMAHRYVEKIKAGKQDKFTHDGVNDSERDFKEGGFSGDGILKEDTNFPESLCSTEMVKETANFKGSKRLVTVGASQSERLLEFELQSIDSYHRQKRSVSNVEEIKSLKHLSSEDLAKKFNGSAYNPVTKSEAYSQTKEASDLSADVSALLSDHACSEKLDNTKPGWKVPESSSALLPRIPEIKNCDSCGNQKATTKSVEVTSEPNFGTLRSLALPKKSHWNDIPSDSENLLITSESGTLRPIRKEKAPKKPKAIIKVVLSTPELPMQTSSSSKPIEEVGAKPEKKPHLDSLLRIQGKSLWLTLFPDGILKPGDKDISEGSELFSICDARRNIPLMSDIVALGPQDHFFGTSVKDFTDLSSETLKQPLAEEDRKKRESKLWKKIDNCRATVNSLRGEYDLKQIKNLIFQFSDCFKFTWDNFSSVATMQMLDYFDWLLKNKKSIDFAFNLVCTASEMTSSFIRIIKDTNNSEENLEIVLEGLNHVLVSLSEAFMILDQVQDGILQMRQDFPNYVPAMVNAAQVALISSLDISDAYNDLCSVKVKETVDKLALNEQSGYSQFVKNMDWLTARKNIDYESIFGAALNDLQKAFHVVDDGRQSVEELIKDILLKVGDYRACCEA</sequence>
<dbReference type="Proteomes" id="UP000092555">
    <property type="component" value="Unassembled WGS sequence"/>
</dbReference>
<evidence type="ECO:0000313" key="2">
    <source>
        <dbReference type="EMBL" id="OBA21117.1"/>
    </source>
</evidence>
<feature type="region of interest" description="Disordered" evidence="1">
    <location>
        <begin position="1"/>
        <end position="42"/>
    </location>
</feature>
<gene>
    <name evidence="2" type="ORF">METBIDRAFT_229614</name>
</gene>
<feature type="region of interest" description="Disordered" evidence="1">
    <location>
        <begin position="269"/>
        <end position="293"/>
    </location>
</feature>
<evidence type="ECO:0000256" key="1">
    <source>
        <dbReference type="SAM" id="MobiDB-lite"/>
    </source>
</evidence>
<name>A0A1A0HB62_9ASCO</name>
<evidence type="ECO:0000313" key="3">
    <source>
        <dbReference type="Proteomes" id="UP000092555"/>
    </source>
</evidence>
<dbReference type="RefSeq" id="XP_018711627.1">
    <property type="nucleotide sequence ID" value="XM_018855229.1"/>
</dbReference>
<feature type="compositionally biased region" description="Basic residues" evidence="1">
    <location>
        <begin position="29"/>
        <end position="42"/>
    </location>
</feature>
<comment type="caution">
    <text evidence="2">The sequence shown here is derived from an EMBL/GenBank/DDBJ whole genome shotgun (WGS) entry which is preliminary data.</text>
</comment>
<dbReference type="GeneID" id="30028205"/>
<feature type="region of interest" description="Disordered" evidence="1">
    <location>
        <begin position="406"/>
        <end position="444"/>
    </location>
</feature>
<protein>
    <submittedName>
        <fullName evidence="2">Uncharacterized protein</fullName>
    </submittedName>
</protein>
<dbReference type="EMBL" id="LXTC01000003">
    <property type="protein sequence ID" value="OBA21117.1"/>
    <property type="molecule type" value="Genomic_DNA"/>
</dbReference>
<dbReference type="AlphaFoldDB" id="A0A1A0HB62"/>
<proteinExistence type="predicted"/>
<feature type="compositionally biased region" description="Low complexity" evidence="1">
    <location>
        <begin position="1"/>
        <end position="14"/>
    </location>
</feature>